<accession>A0A2P2NAX2</accession>
<dbReference type="AlphaFoldDB" id="A0A2P2NAX2"/>
<sequence>MKRMMFVGLQYLVIEEKLLKYGGLGTF</sequence>
<organism evidence="1">
    <name type="scientific">Rhizophora mucronata</name>
    <name type="common">Asiatic mangrove</name>
    <dbReference type="NCBI Taxonomy" id="61149"/>
    <lineage>
        <taxon>Eukaryota</taxon>
        <taxon>Viridiplantae</taxon>
        <taxon>Streptophyta</taxon>
        <taxon>Embryophyta</taxon>
        <taxon>Tracheophyta</taxon>
        <taxon>Spermatophyta</taxon>
        <taxon>Magnoliopsida</taxon>
        <taxon>eudicotyledons</taxon>
        <taxon>Gunneridae</taxon>
        <taxon>Pentapetalae</taxon>
        <taxon>rosids</taxon>
        <taxon>fabids</taxon>
        <taxon>Malpighiales</taxon>
        <taxon>Rhizophoraceae</taxon>
        <taxon>Rhizophora</taxon>
    </lineage>
</organism>
<name>A0A2P2NAX2_RHIMU</name>
<dbReference type="EMBL" id="GGEC01059124">
    <property type="protein sequence ID" value="MBX39608.1"/>
    <property type="molecule type" value="Transcribed_RNA"/>
</dbReference>
<protein>
    <submittedName>
        <fullName evidence="1">Uncharacterized protein</fullName>
    </submittedName>
</protein>
<evidence type="ECO:0000313" key="1">
    <source>
        <dbReference type="EMBL" id="MBX39608.1"/>
    </source>
</evidence>
<proteinExistence type="predicted"/>
<reference evidence="1" key="1">
    <citation type="submission" date="2018-02" db="EMBL/GenBank/DDBJ databases">
        <title>Rhizophora mucronata_Transcriptome.</title>
        <authorList>
            <person name="Meera S.P."/>
            <person name="Sreeshan A."/>
            <person name="Augustine A."/>
        </authorList>
    </citation>
    <scope>NUCLEOTIDE SEQUENCE</scope>
    <source>
        <tissue evidence="1">Leaf</tissue>
    </source>
</reference>